<dbReference type="SUPFAM" id="SSF53335">
    <property type="entry name" value="S-adenosyl-L-methionine-dependent methyltransferases"/>
    <property type="match status" value="1"/>
</dbReference>
<dbReference type="CDD" id="cd02440">
    <property type="entry name" value="AdoMet_MTases"/>
    <property type="match status" value="1"/>
</dbReference>
<evidence type="ECO:0000313" key="2">
    <source>
        <dbReference type="EMBL" id="PKW25538.1"/>
    </source>
</evidence>
<organism evidence="2 3">
    <name type="scientific">Phycicoccus duodecadis</name>
    <dbReference type="NCBI Taxonomy" id="173053"/>
    <lineage>
        <taxon>Bacteria</taxon>
        <taxon>Bacillati</taxon>
        <taxon>Actinomycetota</taxon>
        <taxon>Actinomycetes</taxon>
        <taxon>Micrococcales</taxon>
        <taxon>Intrasporangiaceae</taxon>
        <taxon>Phycicoccus</taxon>
    </lineage>
</organism>
<dbReference type="InterPro" id="IPR050508">
    <property type="entry name" value="Methyltransf_Superfamily"/>
</dbReference>
<dbReference type="Proteomes" id="UP000233781">
    <property type="component" value="Unassembled WGS sequence"/>
</dbReference>
<evidence type="ECO:0000259" key="1">
    <source>
        <dbReference type="Pfam" id="PF13649"/>
    </source>
</evidence>
<dbReference type="OrthoDB" id="9795634at2"/>
<dbReference type="AlphaFoldDB" id="A0A2N3YFA8"/>
<dbReference type="RefSeq" id="WP_101394241.1">
    <property type="nucleotide sequence ID" value="NZ_PJNE01000001.1"/>
</dbReference>
<accession>A0A2N3YFA8</accession>
<comment type="caution">
    <text evidence="2">The sequence shown here is derived from an EMBL/GenBank/DDBJ whole genome shotgun (WGS) entry which is preliminary data.</text>
</comment>
<name>A0A2N3YFA8_9MICO</name>
<keyword evidence="2" id="KW-0489">Methyltransferase</keyword>
<gene>
    <name evidence="2" type="ORF">ATL31_0333</name>
</gene>
<sequence length="221" mass="23842">MEPSDGPDEARAEVRAAYDAIAQDYAATYPGTEPEARLDLAMVEDFADRVLEGGGARVLDAGCGTGRMARFLADRGCSVVGVDISPGMLAMARRHHPDLEVHEASLTDLPFADASFDGVLLWYSVIHLPDEDLARALAEVARVVRPGGHVLVASQKGDGPVDVGARLRERGHDVVLTRYHRGPRDLMSALAAVGLERRARMIREAVGREQEGQVVVLARRA</sequence>
<dbReference type="PANTHER" id="PTHR42912">
    <property type="entry name" value="METHYLTRANSFERASE"/>
    <property type="match status" value="1"/>
</dbReference>
<keyword evidence="3" id="KW-1185">Reference proteome</keyword>
<keyword evidence="2" id="KW-0808">Transferase</keyword>
<dbReference type="GO" id="GO:0008168">
    <property type="term" value="F:methyltransferase activity"/>
    <property type="evidence" value="ECO:0007669"/>
    <property type="project" value="UniProtKB-KW"/>
</dbReference>
<dbReference type="Pfam" id="PF13649">
    <property type="entry name" value="Methyltransf_25"/>
    <property type="match status" value="1"/>
</dbReference>
<dbReference type="EMBL" id="PJNE01000001">
    <property type="protein sequence ID" value="PKW25538.1"/>
    <property type="molecule type" value="Genomic_DNA"/>
</dbReference>
<protein>
    <submittedName>
        <fullName evidence="2">Methyltransferase family protein</fullName>
    </submittedName>
</protein>
<dbReference type="Gene3D" id="3.40.50.150">
    <property type="entry name" value="Vaccinia Virus protein VP39"/>
    <property type="match status" value="1"/>
</dbReference>
<dbReference type="InterPro" id="IPR029063">
    <property type="entry name" value="SAM-dependent_MTases_sf"/>
</dbReference>
<feature type="domain" description="Methyltransferase" evidence="1">
    <location>
        <begin position="58"/>
        <end position="148"/>
    </location>
</feature>
<dbReference type="InterPro" id="IPR041698">
    <property type="entry name" value="Methyltransf_25"/>
</dbReference>
<evidence type="ECO:0000313" key="3">
    <source>
        <dbReference type="Proteomes" id="UP000233781"/>
    </source>
</evidence>
<proteinExistence type="predicted"/>
<reference evidence="2 3" key="1">
    <citation type="submission" date="2017-12" db="EMBL/GenBank/DDBJ databases">
        <title>Sequencing the genomes of 1000 Actinobacteria strains.</title>
        <authorList>
            <person name="Klenk H.-P."/>
        </authorList>
    </citation>
    <scope>NUCLEOTIDE SEQUENCE [LARGE SCALE GENOMIC DNA]</scope>
    <source>
        <strain evidence="2 3">DSM 12806</strain>
    </source>
</reference>
<dbReference type="GO" id="GO:0032259">
    <property type="term" value="P:methylation"/>
    <property type="evidence" value="ECO:0007669"/>
    <property type="project" value="UniProtKB-KW"/>
</dbReference>